<protein>
    <submittedName>
        <fullName evidence="1">Uncharacterized protein</fullName>
    </submittedName>
</protein>
<dbReference type="AlphaFoldDB" id="X1RHA9"/>
<sequence length="42" mass="4626">MGLISNLRFMVDNNVGKLAKWLRIMGMIMDDASGTMIAAIIL</sequence>
<gene>
    <name evidence="1" type="ORF">S06H3_64772</name>
</gene>
<evidence type="ECO:0000313" key="1">
    <source>
        <dbReference type="EMBL" id="GAI62525.1"/>
    </source>
</evidence>
<comment type="caution">
    <text evidence="1">The sequence shown here is derived from an EMBL/GenBank/DDBJ whole genome shotgun (WGS) entry which is preliminary data.</text>
</comment>
<name>X1RHA9_9ZZZZ</name>
<accession>X1RHA9</accession>
<organism evidence="1">
    <name type="scientific">marine sediment metagenome</name>
    <dbReference type="NCBI Taxonomy" id="412755"/>
    <lineage>
        <taxon>unclassified sequences</taxon>
        <taxon>metagenomes</taxon>
        <taxon>ecological metagenomes</taxon>
    </lineage>
</organism>
<feature type="non-terminal residue" evidence="1">
    <location>
        <position position="42"/>
    </location>
</feature>
<dbReference type="EMBL" id="BARV01043367">
    <property type="protein sequence ID" value="GAI62525.1"/>
    <property type="molecule type" value="Genomic_DNA"/>
</dbReference>
<reference evidence="1" key="1">
    <citation type="journal article" date="2014" name="Front. Microbiol.">
        <title>High frequency of phylogenetically diverse reductive dehalogenase-homologous genes in deep subseafloor sedimentary metagenomes.</title>
        <authorList>
            <person name="Kawai M."/>
            <person name="Futagami T."/>
            <person name="Toyoda A."/>
            <person name="Takaki Y."/>
            <person name="Nishi S."/>
            <person name="Hori S."/>
            <person name="Arai W."/>
            <person name="Tsubouchi T."/>
            <person name="Morono Y."/>
            <person name="Uchiyama I."/>
            <person name="Ito T."/>
            <person name="Fujiyama A."/>
            <person name="Inagaki F."/>
            <person name="Takami H."/>
        </authorList>
    </citation>
    <scope>NUCLEOTIDE SEQUENCE</scope>
    <source>
        <strain evidence="1">Expedition CK06-06</strain>
    </source>
</reference>
<proteinExistence type="predicted"/>